<dbReference type="InterPro" id="IPR007534">
    <property type="entry name" value="LuxE"/>
</dbReference>
<dbReference type="Gene3D" id="3.40.50.12780">
    <property type="entry name" value="N-terminal domain of ligase-like"/>
    <property type="match status" value="1"/>
</dbReference>
<evidence type="ECO:0000313" key="3">
    <source>
        <dbReference type="Proteomes" id="UP000293952"/>
    </source>
</evidence>
<evidence type="ECO:0000313" key="2">
    <source>
        <dbReference type="EMBL" id="RYM35630.1"/>
    </source>
</evidence>
<dbReference type="OrthoDB" id="182577at2"/>
<dbReference type="AlphaFoldDB" id="A0A4Q4KQ44"/>
<sequence length="328" mass="37140">MLKKNPLLKVLFEIDSDADFNQKALAVFQYQYDHVSIYRQFCDALGRKAPTHYQEIPFLPISFFKTHKILSDEITDEELIVFKSSGTTQSIRSQHYIAAPEIYVDSFMDTFSKQIANPKDAIILALLPNYIEQGESSLVYMVDHLVKASNHPLSGFYLSEMDSLIQAIQKAKQEDKKIILFGVSYALLDLAEKKADLSGVIILETGGMKGRRKEMIKEELHQVLCDGLNVPHIYSEYGMTELLSQGYTDGTEYFTSPNWMKVIMRDVNDPLSIRKEGKTGGVNVIDLANFYSCSFIATDDLGVQEGNRFKILGRFDLSDIRGCNLLIN</sequence>
<dbReference type="GO" id="GO:0047474">
    <property type="term" value="F:long-chain fatty acid--protein ligase activity"/>
    <property type="evidence" value="ECO:0007669"/>
    <property type="project" value="InterPro"/>
</dbReference>
<keyword evidence="3" id="KW-1185">Reference proteome</keyword>
<keyword evidence="2" id="KW-0808">Transferase</keyword>
<evidence type="ECO:0000259" key="1">
    <source>
        <dbReference type="Pfam" id="PF04443"/>
    </source>
</evidence>
<proteinExistence type="predicted"/>
<gene>
    <name evidence="2" type="ORF">ERX46_01170</name>
</gene>
<dbReference type="GO" id="GO:0008218">
    <property type="term" value="P:bioluminescence"/>
    <property type="evidence" value="ECO:0007669"/>
    <property type="project" value="InterPro"/>
</dbReference>
<dbReference type="RefSeq" id="WP_130091997.1">
    <property type="nucleotide sequence ID" value="NZ_SETE01000001.1"/>
</dbReference>
<feature type="domain" description="Acyl-protein synthetase LuxE" evidence="1">
    <location>
        <begin position="20"/>
        <end position="327"/>
    </location>
</feature>
<protein>
    <submittedName>
        <fullName evidence="2">Acyl transferase</fullName>
    </submittedName>
</protein>
<dbReference type="Pfam" id="PF04443">
    <property type="entry name" value="LuxE"/>
    <property type="match status" value="1"/>
</dbReference>
<accession>A0A4Q4KQ44</accession>
<name>A0A4Q4KQ44_9FLAO</name>
<dbReference type="GO" id="GO:0016740">
    <property type="term" value="F:transferase activity"/>
    <property type="evidence" value="ECO:0007669"/>
    <property type="project" value="UniProtKB-KW"/>
</dbReference>
<comment type="caution">
    <text evidence="2">The sequence shown here is derived from an EMBL/GenBank/DDBJ whole genome shotgun (WGS) entry which is preliminary data.</text>
</comment>
<dbReference type="InterPro" id="IPR042099">
    <property type="entry name" value="ANL_N_sf"/>
</dbReference>
<dbReference type="Proteomes" id="UP000293952">
    <property type="component" value="Unassembled WGS sequence"/>
</dbReference>
<reference evidence="2 3" key="1">
    <citation type="submission" date="2019-02" db="EMBL/GenBank/DDBJ databases">
        <title>Genome sequence of the sea-ice species Brumimicrobium glaciale.</title>
        <authorList>
            <person name="Bowman J.P."/>
        </authorList>
    </citation>
    <scope>NUCLEOTIDE SEQUENCE [LARGE SCALE GENOMIC DNA]</scope>
    <source>
        <strain evidence="2 3">IC156</strain>
    </source>
</reference>
<dbReference type="EMBL" id="SETE01000001">
    <property type="protein sequence ID" value="RYM35630.1"/>
    <property type="molecule type" value="Genomic_DNA"/>
</dbReference>
<organism evidence="2 3">
    <name type="scientific">Brumimicrobium glaciale</name>
    <dbReference type="NCBI Taxonomy" id="200475"/>
    <lineage>
        <taxon>Bacteria</taxon>
        <taxon>Pseudomonadati</taxon>
        <taxon>Bacteroidota</taxon>
        <taxon>Flavobacteriia</taxon>
        <taxon>Flavobacteriales</taxon>
        <taxon>Crocinitomicaceae</taxon>
        <taxon>Brumimicrobium</taxon>
    </lineage>
</organism>